<dbReference type="Pfam" id="PF20246">
    <property type="entry name" value="DUF6601"/>
    <property type="match status" value="1"/>
</dbReference>
<sequence length="134" mass="15564">MLYFDFSGWRDCRGLPVPFIANSSSDVQSIPQRPPTSIWFGMKHADLRITHDTGLLPDDIDFEAWTAFMADFKCHINVHSLHQADPHYGYGELRLSRLNTLYRFSVAGFSLRDVVHGFMPWPTRYTNFFEQNFG</sequence>
<accession>A0ABR1HDI3</accession>
<comment type="caution">
    <text evidence="1">The sequence shown here is derived from an EMBL/GenBank/DDBJ whole genome shotgun (WGS) entry which is preliminary data.</text>
</comment>
<dbReference type="PANTHER" id="PTHR34414:SF1">
    <property type="entry name" value="SUBTILISIN-LIKE SERINE PROTEASE"/>
    <property type="match status" value="1"/>
</dbReference>
<organism evidence="1 2">
    <name type="scientific">Neonectria magnoliae</name>
    <dbReference type="NCBI Taxonomy" id="2732573"/>
    <lineage>
        <taxon>Eukaryota</taxon>
        <taxon>Fungi</taxon>
        <taxon>Dikarya</taxon>
        <taxon>Ascomycota</taxon>
        <taxon>Pezizomycotina</taxon>
        <taxon>Sordariomycetes</taxon>
        <taxon>Hypocreomycetidae</taxon>
        <taxon>Hypocreales</taxon>
        <taxon>Nectriaceae</taxon>
        <taxon>Neonectria</taxon>
    </lineage>
</organism>
<evidence type="ECO:0000313" key="2">
    <source>
        <dbReference type="Proteomes" id="UP001498421"/>
    </source>
</evidence>
<dbReference type="EMBL" id="JAZAVK010000155">
    <property type="protein sequence ID" value="KAK7419114.1"/>
    <property type="molecule type" value="Genomic_DNA"/>
</dbReference>
<name>A0ABR1HDI3_9HYPO</name>
<evidence type="ECO:0000313" key="1">
    <source>
        <dbReference type="EMBL" id="KAK7419114.1"/>
    </source>
</evidence>
<keyword evidence="2" id="KW-1185">Reference proteome</keyword>
<dbReference type="PANTHER" id="PTHR34414">
    <property type="entry name" value="HET DOMAIN-CONTAINING PROTEIN-RELATED"/>
    <property type="match status" value="1"/>
</dbReference>
<protein>
    <submittedName>
        <fullName evidence="1">Uncharacterized protein</fullName>
    </submittedName>
</protein>
<reference evidence="1 2" key="1">
    <citation type="journal article" date="2025" name="Microbiol. Resour. Announc.">
        <title>Draft genome sequences for Neonectria magnoliae and Neonectria punicea, canker pathogens of Liriodendron tulipifera and Acer saccharum in West Virginia.</title>
        <authorList>
            <person name="Petronek H.M."/>
            <person name="Kasson M.T."/>
            <person name="Metheny A.M."/>
            <person name="Stauder C.M."/>
            <person name="Lovett B."/>
            <person name="Lynch S.C."/>
            <person name="Garnas J.R."/>
            <person name="Kasson L.R."/>
            <person name="Stajich J.E."/>
        </authorList>
    </citation>
    <scope>NUCLEOTIDE SEQUENCE [LARGE SCALE GENOMIC DNA]</scope>
    <source>
        <strain evidence="1 2">NRRL 64651</strain>
    </source>
</reference>
<dbReference type="Proteomes" id="UP001498421">
    <property type="component" value="Unassembled WGS sequence"/>
</dbReference>
<dbReference type="InterPro" id="IPR046536">
    <property type="entry name" value="DUF6601"/>
</dbReference>
<gene>
    <name evidence="1" type="ORF">QQZ08_010984</name>
</gene>
<proteinExistence type="predicted"/>